<feature type="signal peptide" evidence="9">
    <location>
        <begin position="1"/>
        <end position="24"/>
    </location>
</feature>
<evidence type="ECO:0000256" key="2">
    <source>
        <dbReference type="ARBA" id="ARBA00006145"/>
    </source>
</evidence>
<keyword evidence="3" id="KW-0964">Secreted</keyword>
<feature type="chain" id="PRO_5046649904" evidence="9">
    <location>
        <begin position="25"/>
        <end position="143"/>
    </location>
</feature>
<dbReference type="PROSITE" id="PS00256">
    <property type="entry name" value="AKH"/>
    <property type="match status" value="1"/>
</dbReference>
<evidence type="ECO:0000256" key="6">
    <source>
        <dbReference type="ARBA" id="ARBA00022815"/>
    </source>
</evidence>
<dbReference type="InterPro" id="IPR002047">
    <property type="entry name" value="Adipokinetic_hormone_CS"/>
</dbReference>
<name>A0ABN8IGQ8_9NEOP</name>
<evidence type="ECO:0000313" key="10">
    <source>
        <dbReference type="EMBL" id="CAH2057121.1"/>
    </source>
</evidence>
<keyword evidence="4" id="KW-0372">Hormone</keyword>
<keyword evidence="11" id="KW-1185">Reference proteome</keyword>
<dbReference type="InterPro" id="IPR010475">
    <property type="entry name" value="AKH/RPCH_hormone"/>
</dbReference>
<feature type="non-terminal residue" evidence="10">
    <location>
        <position position="1"/>
    </location>
</feature>
<dbReference type="Proteomes" id="UP000837857">
    <property type="component" value="Chromosome 24"/>
</dbReference>
<evidence type="ECO:0000256" key="3">
    <source>
        <dbReference type="ARBA" id="ARBA00022525"/>
    </source>
</evidence>
<comment type="similarity">
    <text evidence="2">Belongs to the AKH/HRTH/RPCH family.</text>
</comment>
<evidence type="ECO:0000256" key="8">
    <source>
        <dbReference type="ARBA" id="ARBA00023320"/>
    </source>
</evidence>
<reference evidence="10" key="1">
    <citation type="submission" date="2022-03" db="EMBL/GenBank/DDBJ databases">
        <authorList>
            <person name="Martin H S."/>
        </authorList>
    </citation>
    <scope>NUCLEOTIDE SEQUENCE</scope>
</reference>
<protein>
    <submittedName>
        <fullName evidence="10">Uncharacterized protein</fullName>
    </submittedName>
</protein>
<accession>A0ABN8IGQ8</accession>
<keyword evidence="6" id="KW-0027">Amidation</keyword>
<gene>
    <name evidence="10" type="ORF">IPOD504_LOCUS10016</name>
</gene>
<proteinExistence type="inferred from homology"/>
<evidence type="ECO:0000256" key="7">
    <source>
        <dbReference type="ARBA" id="ARBA00023283"/>
    </source>
</evidence>
<organism evidence="10 11">
    <name type="scientific">Iphiclides podalirius</name>
    <name type="common">scarce swallowtail</name>
    <dbReference type="NCBI Taxonomy" id="110791"/>
    <lineage>
        <taxon>Eukaryota</taxon>
        <taxon>Metazoa</taxon>
        <taxon>Ecdysozoa</taxon>
        <taxon>Arthropoda</taxon>
        <taxon>Hexapoda</taxon>
        <taxon>Insecta</taxon>
        <taxon>Pterygota</taxon>
        <taxon>Neoptera</taxon>
        <taxon>Endopterygota</taxon>
        <taxon>Lepidoptera</taxon>
        <taxon>Glossata</taxon>
        <taxon>Ditrysia</taxon>
        <taxon>Papilionoidea</taxon>
        <taxon>Papilionidae</taxon>
        <taxon>Papilioninae</taxon>
        <taxon>Iphiclides</taxon>
    </lineage>
</organism>
<evidence type="ECO:0000256" key="4">
    <source>
        <dbReference type="ARBA" id="ARBA00022702"/>
    </source>
</evidence>
<comment type="subcellular location">
    <subcellularLocation>
        <location evidence="1">Secreted</location>
    </subcellularLocation>
</comment>
<evidence type="ECO:0000313" key="11">
    <source>
        <dbReference type="Proteomes" id="UP000837857"/>
    </source>
</evidence>
<keyword evidence="8" id="KW-0527">Neuropeptide</keyword>
<evidence type="ECO:0000256" key="1">
    <source>
        <dbReference type="ARBA" id="ARBA00004613"/>
    </source>
</evidence>
<keyword evidence="5 9" id="KW-0732">Signal</keyword>
<evidence type="ECO:0000256" key="5">
    <source>
        <dbReference type="ARBA" id="ARBA00022729"/>
    </source>
</evidence>
<sequence length="143" mass="16499">MTMFPCRGLRVVGVCVLVVALVSAQLTFSRDWSAGKRASPVAFDCSQFAQICRQFIVSTRQAAKRSMLRASMLGRIGRPDVGPRLRRTEYARTYWITDHVKDEPFEVLDIRWHDLRQSLTKEKFGKHHKAVRQELAVDYDDDK</sequence>
<dbReference type="Pfam" id="PF06377">
    <property type="entry name" value="Adipokin_hormo"/>
    <property type="match status" value="1"/>
</dbReference>
<evidence type="ECO:0000256" key="9">
    <source>
        <dbReference type="SAM" id="SignalP"/>
    </source>
</evidence>
<keyword evidence="7" id="KW-0873">Pyrrolidone carboxylic acid</keyword>
<dbReference type="EMBL" id="OW152836">
    <property type="protein sequence ID" value="CAH2057121.1"/>
    <property type="molecule type" value="Genomic_DNA"/>
</dbReference>